<protein>
    <submittedName>
        <fullName evidence="1">Uncharacterized protein</fullName>
    </submittedName>
</protein>
<proteinExistence type="predicted"/>
<dbReference type="Proteomes" id="UP000277580">
    <property type="component" value="Unassembled WGS sequence"/>
</dbReference>
<dbReference type="EMBL" id="ML119106">
    <property type="protein sequence ID" value="RPB17395.1"/>
    <property type="molecule type" value="Genomic_DNA"/>
</dbReference>
<sequence>MWQNEFYYLNGQVSLTNHESGADYNLGYANRTWQQVVVDINQKPDNLTIKRYGLVRDTGDDDTPVSQFTTNLVTFNISEVPMDSDVVLI</sequence>
<name>A0A3N4LHG2_9PEZI</name>
<reference evidence="1 2" key="1">
    <citation type="journal article" date="2018" name="Nat. Ecol. Evol.">
        <title>Pezizomycetes genomes reveal the molecular basis of ectomycorrhizal truffle lifestyle.</title>
        <authorList>
            <person name="Murat C."/>
            <person name="Payen T."/>
            <person name="Noel B."/>
            <person name="Kuo A."/>
            <person name="Morin E."/>
            <person name="Chen J."/>
            <person name="Kohler A."/>
            <person name="Krizsan K."/>
            <person name="Balestrini R."/>
            <person name="Da Silva C."/>
            <person name="Montanini B."/>
            <person name="Hainaut M."/>
            <person name="Levati E."/>
            <person name="Barry K.W."/>
            <person name="Belfiori B."/>
            <person name="Cichocki N."/>
            <person name="Clum A."/>
            <person name="Dockter R.B."/>
            <person name="Fauchery L."/>
            <person name="Guy J."/>
            <person name="Iotti M."/>
            <person name="Le Tacon F."/>
            <person name="Lindquist E.A."/>
            <person name="Lipzen A."/>
            <person name="Malagnac F."/>
            <person name="Mello A."/>
            <person name="Molinier V."/>
            <person name="Miyauchi S."/>
            <person name="Poulain J."/>
            <person name="Riccioni C."/>
            <person name="Rubini A."/>
            <person name="Sitrit Y."/>
            <person name="Splivallo R."/>
            <person name="Traeger S."/>
            <person name="Wang M."/>
            <person name="Zifcakova L."/>
            <person name="Wipf D."/>
            <person name="Zambonelli A."/>
            <person name="Paolocci F."/>
            <person name="Nowrousian M."/>
            <person name="Ottonello S."/>
            <person name="Baldrian P."/>
            <person name="Spatafora J.W."/>
            <person name="Henrissat B."/>
            <person name="Nagy L.G."/>
            <person name="Aury J.M."/>
            <person name="Wincker P."/>
            <person name="Grigoriev I.V."/>
            <person name="Bonfante P."/>
            <person name="Martin F.M."/>
        </authorList>
    </citation>
    <scope>NUCLEOTIDE SEQUENCE [LARGE SCALE GENOMIC DNA]</scope>
    <source>
        <strain evidence="1 2">CCBAS932</strain>
    </source>
</reference>
<dbReference type="AlphaFoldDB" id="A0A3N4LHG2"/>
<evidence type="ECO:0000313" key="2">
    <source>
        <dbReference type="Proteomes" id="UP000277580"/>
    </source>
</evidence>
<evidence type="ECO:0000313" key="1">
    <source>
        <dbReference type="EMBL" id="RPB17395.1"/>
    </source>
</evidence>
<dbReference type="InParanoid" id="A0A3N4LHG2"/>
<organism evidence="1 2">
    <name type="scientific">Morchella conica CCBAS932</name>
    <dbReference type="NCBI Taxonomy" id="1392247"/>
    <lineage>
        <taxon>Eukaryota</taxon>
        <taxon>Fungi</taxon>
        <taxon>Dikarya</taxon>
        <taxon>Ascomycota</taxon>
        <taxon>Pezizomycotina</taxon>
        <taxon>Pezizomycetes</taxon>
        <taxon>Pezizales</taxon>
        <taxon>Morchellaceae</taxon>
        <taxon>Morchella</taxon>
    </lineage>
</organism>
<keyword evidence="2" id="KW-1185">Reference proteome</keyword>
<accession>A0A3N4LHG2</accession>
<dbReference type="OrthoDB" id="4663713at2759"/>
<gene>
    <name evidence="1" type="ORF">P167DRAFT_569853</name>
</gene>